<feature type="non-terminal residue" evidence="3">
    <location>
        <position position="68"/>
    </location>
</feature>
<keyword evidence="2" id="KW-1133">Transmembrane helix</keyword>
<reference evidence="3 4" key="1">
    <citation type="submission" date="2019-03" db="EMBL/GenBank/DDBJ databases">
        <title>Draft genome sequences of novel Actinobacteria.</title>
        <authorList>
            <person name="Sahin N."/>
            <person name="Ay H."/>
            <person name="Saygin H."/>
        </authorList>
    </citation>
    <scope>NUCLEOTIDE SEQUENCE [LARGE SCALE GENOMIC DNA]</scope>
    <source>
        <strain evidence="3 4">16K404</strain>
    </source>
</reference>
<dbReference type="EMBL" id="SMKV01000067">
    <property type="protein sequence ID" value="TDC86793.1"/>
    <property type="molecule type" value="Genomic_DNA"/>
</dbReference>
<comment type="caution">
    <text evidence="3">The sequence shown here is derived from an EMBL/GenBank/DDBJ whole genome shotgun (WGS) entry which is preliminary data.</text>
</comment>
<proteinExistence type="predicted"/>
<name>A0A4R4UF15_9PSEU</name>
<protein>
    <submittedName>
        <fullName evidence="3">Uncharacterized protein</fullName>
    </submittedName>
</protein>
<keyword evidence="2" id="KW-0472">Membrane</keyword>
<evidence type="ECO:0000313" key="3">
    <source>
        <dbReference type="EMBL" id="TDC86793.1"/>
    </source>
</evidence>
<organism evidence="3 4">
    <name type="scientific">Saccharopolyspora aridisoli</name>
    <dbReference type="NCBI Taxonomy" id="2530385"/>
    <lineage>
        <taxon>Bacteria</taxon>
        <taxon>Bacillati</taxon>
        <taxon>Actinomycetota</taxon>
        <taxon>Actinomycetes</taxon>
        <taxon>Pseudonocardiales</taxon>
        <taxon>Pseudonocardiaceae</taxon>
        <taxon>Saccharopolyspora</taxon>
    </lineage>
</organism>
<evidence type="ECO:0000256" key="1">
    <source>
        <dbReference type="SAM" id="MobiDB-lite"/>
    </source>
</evidence>
<dbReference type="RefSeq" id="WP_207920427.1">
    <property type="nucleotide sequence ID" value="NZ_SMKV01000067.1"/>
</dbReference>
<evidence type="ECO:0000313" key="4">
    <source>
        <dbReference type="Proteomes" id="UP000294744"/>
    </source>
</evidence>
<accession>A0A4R4UF15</accession>
<keyword evidence="4" id="KW-1185">Reference proteome</keyword>
<sequence length="68" mass="6970">MNSTMVIALVAMVLAIMLVITVRTAMSKSNRAEGRRRKRVGSSFVGTTGASSNHDAGWGGFDGGGIGG</sequence>
<feature type="region of interest" description="Disordered" evidence="1">
    <location>
        <begin position="29"/>
        <end position="48"/>
    </location>
</feature>
<dbReference type="Proteomes" id="UP000294744">
    <property type="component" value="Unassembled WGS sequence"/>
</dbReference>
<dbReference type="AlphaFoldDB" id="A0A4R4UF15"/>
<gene>
    <name evidence="3" type="ORF">E1161_26810</name>
</gene>
<feature type="transmembrane region" description="Helical" evidence="2">
    <location>
        <begin position="6"/>
        <end position="26"/>
    </location>
</feature>
<keyword evidence="2" id="KW-0812">Transmembrane</keyword>
<evidence type="ECO:0000256" key="2">
    <source>
        <dbReference type="SAM" id="Phobius"/>
    </source>
</evidence>